<comment type="caution">
    <text evidence="2">The sequence shown here is derived from an EMBL/GenBank/DDBJ whole genome shotgun (WGS) entry which is preliminary data.</text>
</comment>
<dbReference type="InterPro" id="IPR007569">
    <property type="entry name" value="DUF559"/>
</dbReference>
<feature type="domain" description="DUF559" evidence="1">
    <location>
        <begin position="219"/>
        <end position="280"/>
    </location>
</feature>
<evidence type="ECO:0000313" key="2">
    <source>
        <dbReference type="EMBL" id="MEE2060941.1"/>
    </source>
</evidence>
<dbReference type="Gene3D" id="3.40.960.10">
    <property type="entry name" value="VSR Endonuclease"/>
    <property type="match status" value="1"/>
</dbReference>
<accession>A0ABU7LHC9</accession>
<sequence length="302" mass="33386">MMDFDEPFRGTEAVATGVLTRHRLARHFVRLHRDVYIEPGVEPTALLRAKAAWLWSRGCGILAGTSAEAVHGTRWLDPSASAEIVRDGHVRAVPGIIVRTAQDVESCVVDEMVVTTTARTGFDIARSGGDVGRRIEILDALCHATGLKAREITAHAARHRGARGAAQVERILGLVDGGAASPPETHTRLLLIRAGFPTPETQIEVFDGDRFVARADLGWRQWRVLVEYDGAHHWTDPSQRTRDIERYTVLPEMGWTVIRVGADLLYRRTEVLVDRVGQALRRAGLRSDRSGGCVRDAARLRT</sequence>
<reference evidence="2 3" key="1">
    <citation type="submission" date="2023-07" db="EMBL/GenBank/DDBJ databases">
        <authorList>
            <person name="Girao M."/>
            <person name="Carvalho M.F."/>
        </authorList>
    </citation>
    <scope>NUCLEOTIDE SEQUENCE [LARGE SCALE GENOMIC DNA]</scope>
    <source>
        <strain evidence="2 3">YIM65754</strain>
    </source>
</reference>
<dbReference type="SUPFAM" id="SSF52980">
    <property type="entry name" value="Restriction endonuclease-like"/>
    <property type="match status" value="1"/>
</dbReference>
<dbReference type="EMBL" id="JAUTXY010000015">
    <property type="protein sequence ID" value="MEE2060941.1"/>
    <property type="molecule type" value="Genomic_DNA"/>
</dbReference>
<organism evidence="2 3">
    <name type="scientific">Rhodococcus artemisiae</name>
    <dbReference type="NCBI Taxonomy" id="714159"/>
    <lineage>
        <taxon>Bacteria</taxon>
        <taxon>Bacillati</taxon>
        <taxon>Actinomycetota</taxon>
        <taxon>Actinomycetes</taxon>
        <taxon>Mycobacteriales</taxon>
        <taxon>Nocardiaceae</taxon>
        <taxon>Rhodococcus</taxon>
    </lineage>
</organism>
<evidence type="ECO:0000313" key="3">
    <source>
        <dbReference type="Proteomes" id="UP001336020"/>
    </source>
</evidence>
<dbReference type="RefSeq" id="WP_330136118.1">
    <property type="nucleotide sequence ID" value="NZ_JAUTXY010000015.1"/>
</dbReference>
<name>A0ABU7LHC9_9NOCA</name>
<protein>
    <submittedName>
        <fullName evidence="2">DUF559 domain-containing protein</fullName>
    </submittedName>
</protein>
<proteinExistence type="predicted"/>
<dbReference type="Pfam" id="PF04480">
    <property type="entry name" value="DUF559"/>
    <property type="match status" value="1"/>
</dbReference>
<dbReference type="InterPro" id="IPR011335">
    <property type="entry name" value="Restrct_endonuc-II-like"/>
</dbReference>
<evidence type="ECO:0000259" key="1">
    <source>
        <dbReference type="Pfam" id="PF04480"/>
    </source>
</evidence>
<dbReference type="Proteomes" id="UP001336020">
    <property type="component" value="Unassembled WGS sequence"/>
</dbReference>
<keyword evidence="3" id="KW-1185">Reference proteome</keyword>
<gene>
    <name evidence="2" type="ORF">Q7514_25800</name>
</gene>